<accession>A0A4S2DAF2</accession>
<dbReference type="RefSeq" id="WP_135999378.1">
    <property type="nucleotide sequence ID" value="NZ_CAQOQR010000125.1"/>
</dbReference>
<dbReference type="EMBL" id="SRYX01000020">
    <property type="protein sequence ID" value="TGY38252.1"/>
    <property type="molecule type" value="Genomic_DNA"/>
</dbReference>
<reference evidence="1 2" key="1">
    <citation type="submission" date="2019-04" db="EMBL/GenBank/DDBJ databases">
        <title>Microbes associate with the intestines of laboratory mice.</title>
        <authorList>
            <person name="Navarre W."/>
            <person name="Wong E."/>
            <person name="Huang K."/>
            <person name="Tropini C."/>
            <person name="Ng K."/>
            <person name="Yu B."/>
        </authorList>
    </citation>
    <scope>NUCLEOTIDE SEQUENCE [LARGE SCALE GENOMIC DNA]</scope>
    <source>
        <strain evidence="1 2">NM63_1-25</strain>
    </source>
</reference>
<sequence>MDLTTPIDIQAVIGAVKKHKDLLVTLDAEEAGDILKHFTPIPGVKDSITLGRTTLGKISHKYTGHFVGQVSNGKIVPRTLKVYPCVMEMDDEPERYRRTYITEVKGGLYPKEHPFEIWLNNYGIKCASKELHDVILIAKYDSNAEKTDLATSFDGPFTILEDEKKAGNISEEKGNMYKTGTFSRADIGTKLLNMYRSRANTFRKKKAKLFISPDLGDMYDDWLEDQGVLVVDGNGNLSETTDQQFLRGTNKKVEIVRLTGMPDGSQFVLLTTKENSCYAYDKEEDFRRLIPFNSGNPYHYNAAGKYLLGFQYVTIDKSELCVNDQPVTPVESPSDDSEVTE</sequence>
<comment type="caution">
    <text evidence="1">The sequence shown here is derived from an EMBL/GenBank/DDBJ whole genome shotgun (WGS) entry which is preliminary data.</text>
</comment>
<name>A0A4S2DAF2_9BACE</name>
<proteinExistence type="predicted"/>
<protein>
    <recommendedName>
        <fullName evidence="3">Major capsid protein</fullName>
    </recommendedName>
</protein>
<evidence type="ECO:0000313" key="2">
    <source>
        <dbReference type="Proteomes" id="UP000309566"/>
    </source>
</evidence>
<evidence type="ECO:0000313" key="1">
    <source>
        <dbReference type="EMBL" id="TGY38252.1"/>
    </source>
</evidence>
<dbReference type="Proteomes" id="UP000309566">
    <property type="component" value="Unassembled WGS sequence"/>
</dbReference>
<organism evidence="1 2">
    <name type="scientific">Bacteroides caecimuris</name>
    <dbReference type="NCBI Taxonomy" id="1796613"/>
    <lineage>
        <taxon>Bacteria</taxon>
        <taxon>Pseudomonadati</taxon>
        <taxon>Bacteroidota</taxon>
        <taxon>Bacteroidia</taxon>
        <taxon>Bacteroidales</taxon>
        <taxon>Bacteroidaceae</taxon>
        <taxon>Bacteroides</taxon>
    </lineage>
</organism>
<gene>
    <name evidence="1" type="ORF">E5353_07080</name>
</gene>
<evidence type="ECO:0008006" key="3">
    <source>
        <dbReference type="Google" id="ProtNLM"/>
    </source>
</evidence>
<dbReference type="AlphaFoldDB" id="A0A4S2DAF2"/>